<feature type="compositionally biased region" description="Acidic residues" evidence="1">
    <location>
        <begin position="258"/>
        <end position="272"/>
    </location>
</feature>
<protein>
    <submittedName>
        <fullName evidence="2">Uncharacterized protein</fullName>
    </submittedName>
</protein>
<feature type="compositionally biased region" description="Basic and acidic residues" evidence="1">
    <location>
        <begin position="248"/>
        <end position="257"/>
    </location>
</feature>
<feature type="region of interest" description="Disordered" evidence="1">
    <location>
        <begin position="76"/>
        <end position="185"/>
    </location>
</feature>
<reference evidence="2 3" key="1">
    <citation type="submission" date="2019-06" db="EMBL/GenBank/DDBJ databases">
        <title>A chromosomal-level reference genome of Carpinus fangiana (Coryloideae, Betulaceae).</title>
        <authorList>
            <person name="Yang X."/>
            <person name="Wang Z."/>
            <person name="Zhang L."/>
            <person name="Hao G."/>
            <person name="Liu J."/>
            <person name="Yang Y."/>
        </authorList>
    </citation>
    <scope>NUCLEOTIDE SEQUENCE [LARGE SCALE GENOMIC DNA]</scope>
    <source>
        <strain evidence="2">Cfa_2016G</strain>
        <tissue evidence="2">Leaf</tissue>
    </source>
</reference>
<comment type="caution">
    <text evidence="2">The sequence shown here is derived from an EMBL/GenBank/DDBJ whole genome shotgun (WGS) entry which is preliminary data.</text>
</comment>
<feature type="region of interest" description="Disordered" evidence="1">
    <location>
        <begin position="241"/>
        <end position="286"/>
    </location>
</feature>
<proteinExistence type="predicted"/>
<keyword evidence="3" id="KW-1185">Reference proteome</keyword>
<evidence type="ECO:0000256" key="1">
    <source>
        <dbReference type="SAM" id="MobiDB-lite"/>
    </source>
</evidence>
<sequence length="487" mass="53015">MHVIRDHGPRASASSVINGASDMLLAHLHGLVAGIPFPRLHPLPPTLILRVLLATPLLQLLAEGRVSPYLRAPLDERKRNQTHGQTQEPQQRAGPAHAQRLIHGPRGERQHGTKERTRRRRGGCGRSGENLVRVDHVVDERHEEQQEADADRDAADDGHDPVHRRARRPANPEETNGEERPADAGERQAAVLLDTGPRFALRLGLAQERVPPEVDDAGEDGTDANAEEGEALLAEREAVDGWEDDGEGLEKDVHNGVDEGEVEAGEDDDGLEEEHAKGAAQEDSHQLAHSGFLEVQRSPYVRSGRLPADFASAALQDDGCIGLWEECQRNCASSANRQQGTEVYGPKVVEVMKMAIARPRATGSLYRSAYMPPVTLIGEEAKNPARNRKARKADQLGARQDPSAKAMKPAKDSKDTDDDNEYLGYWCPVDWVAWIASGEGDNVLRICAGDLQGVPMGLVVHFLGGCLIPIDAEFAINVIAVDLGARS</sequence>
<gene>
    <name evidence="2" type="ORF">FH972_025013</name>
</gene>
<organism evidence="2 3">
    <name type="scientific">Carpinus fangiana</name>
    <dbReference type="NCBI Taxonomy" id="176857"/>
    <lineage>
        <taxon>Eukaryota</taxon>
        <taxon>Viridiplantae</taxon>
        <taxon>Streptophyta</taxon>
        <taxon>Embryophyta</taxon>
        <taxon>Tracheophyta</taxon>
        <taxon>Spermatophyta</taxon>
        <taxon>Magnoliopsida</taxon>
        <taxon>eudicotyledons</taxon>
        <taxon>Gunneridae</taxon>
        <taxon>Pentapetalae</taxon>
        <taxon>rosids</taxon>
        <taxon>fabids</taxon>
        <taxon>Fagales</taxon>
        <taxon>Betulaceae</taxon>
        <taxon>Carpinus</taxon>
    </lineage>
</organism>
<feature type="compositionally biased region" description="Basic and acidic residues" evidence="1">
    <location>
        <begin position="132"/>
        <end position="163"/>
    </location>
</feature>
<accession>A0A5N6L0C4</accession>
<feature type="region of interest" description="Disordered" evidence="1">
    <location>
        <begin position="380"/>
        <end position="417"/>
    </location>
</feature>
<feature type="compositionally biased region" description="Basic and acidic residues" evidence="1">
    <location>
        <begin position="105"/>
        <end position="115"/>
    </location>
</feature>
<evidence type="ECO:0000313" key="2">
    <source>
        <dbReference type="EMBL" id="KAB8437333.1"/>
    </source>
</evidence>
<dbReference type="AlphaFoldDB" id="A0A5N6L0C4"/>
<dbReference type="Proteomes" id="UP000327013">
    <property type="component" value="Unassembled WGS sequence"/>
</dbReference>
<dbReference type="EMBL" id="VIBQ01000036">
    <property type="protein sequence ID" value="KAB8437333.1"/>
    <property type="molecule type" value="Genomic_DNA"/>
</dbReference>
<feature type="compositionally biased region" description="Basic and acidic residues" evidence="1">
    <location>
        <begin position="273"/>
        <end position="286"/>
    </location>
</feature>
<name>A0A5N6L0C4_9ROSI</name>
<evidence type="ECO:0000313" key="3">
    <source>
        <dbReference type="Proteomes" id="UP000327013"/>
    </source>
</evidence>